<organism evidence="1 2">
    <name type="scientific">Zophobas morio</name>
    <dbReference type="NCBI Taxonomy" id="2755281"/>
    <lineage>
        <taxon>Eukaryota</taxon>
        <taxon>Metazoa</taxon>
        <taxon>Ecdysozoa</taxon>
        <taxon>Arthropoda</taxon>
        <taxon>Hexapoda</taxon>
        <taxon>Insecta</taxon>
        <taxon>Pterygota</taxon>
        <taxon>Neoptera</taxon>
        <taxon>Endopterygota</taxon>
        <taxon>Coleoptera</taxon>
        <taxon>Polyphaga</taxon>
        <taxon>Cucujiformia</taxon>
        <taxon>Tenebrionidae</taxon>
        <taxon>Zophobas</taxon>
    </lineage>
</organism>
<protein>
    <submittedName>
        <fullName evidence="1">Uncharacterized protein</fullName>
    </submittedName>
</protein>
<evidence type="ECO:0000313" key="1">
    <source>
        <dbReference type="EMBL" id="KAJ3646885.1"/>
    </source>
</evidence>
<comment type="caution">
    <text evidence="1">The sequence shown here is derived from an EMBL/GenBank/DDBJ whole genome shotgun (WGS) entry which is preliminary data.</text>
</comment>
<dbReference type="Proteomes" id="UP001168821">
    <property type="component" value="Unassembled WGS sequence"/>
</dbReference>
<sequence length="117" mass="13274">MQRQGYQSAVRVWRQRKYPLGASQYERSLGLPVVTVVPHDGDSIYRKHYRTVSLYYGRAVRQAVTVANSQLGLDYWAKSTDVISSAPEFYSNLHLCADSAINPASSTRNRALRFHPV</sequence>
<proteinExistence type="predicted"/>
<evidence type="ECO:0000313" key="2">
    <source>
        <dbReference type="Proteomes" id="UP001168821"/>
    </source>
</evidence>
<reference evidence="1" key="1">
    <citation type="journal article" date="2023" name="G3 (Bethesda)">
        <title>Whole genome assemblies of Zophobas morio and Tenebrio molitor.</title>
        <authorList>
            <person name="Kaur S."/>
            <person name="Stinson S.A."/>
            <person name="diCenzo G.C."/>
        </authorList>
    </citation>
    <scope>NUCLEOTIDE SEQUENCE</scope>
    <source>
        <strain evidence="1">QUZm001</strain>
    </source>
</reference>
<dbReference type="EMBL" id="JALNTZ010000007">
    <property type="protein sequence ID" value="KAJ3646885.1"/>
    <property type="molecule type" value="Genomic_DNA"/>
</dbReference>
<dbReference type="AlphaFoldDB" id="A0AA38HYT2"/>
<name>A0AA38HYT2_9CUCU</name>
<accession>A0AA38HYT2</accession>
<keyword evidence="2" id="KW-1185">Reference proteome</keyword>
<gene>
    <name evidence="1" type="ORF">Zmor_024450</name>
</gene>